<protein>
    <submittedName>
        <fullName evidence="1">Uncharacterized protein</fullName>
    </submittedName>
</protein>
<dbReference type="EMBL" id="CWOW01000022">
    <property type="protein sequence ID" value="CSB07190.1"/>
    <property type="molecule type" value="Genomic_DNA"/>
</dbReference>
<organism evidence="1 2">
    <name type="scientific">Vibrio cholerae</name>
    <dbReference type="NCBI Taxonomy" id="666"/>
    <lineage>
        <taxon>Bacteria</taxon>
        <taxon>Pseudomonadati</taxon>
        <taxon>Pseudomonadota</taxon>
        <taxon>Gammaproteobacteria</taxon>
        <taxon>Vibrionales</taxon>
        <taxon>Vibrionaceae</taxon>
        <taxon>Vibrio</taxon>
    </lineage>
</organism>
<evidence type="ECO:0000313" key="1">
    <source>
        <dbReference type="EMBL" id="CSB07190.1"/>
    </source>
</evidence>
<proteinExistence type="predicted"/>
<accession>A0A656APX0</accession>
<reference evidence="1 2" key="1">
    <citation type="submission" date="2015-07" db="EMBL/GenBank/DDBJ databases">
        <authorList>
            <consortium name="Pathogen Informatics"/>
        </authorList>
    </citation>
    <scope>NUCLEOTIDE SEQUENCE [LARGE SCALE GENOMIC DNA]</scope>
    <source>
        <strain evidence="1 2">A51</strain>
    </source>
</reference>
<gene>
    <name evidence="1" type="ORF">ERS013165_03269</name>
</gene>
<dbReference type="AlphaFoldDB" id="A0A656APX0"/>
<sequence>MISCGFASAGELIDTLSAPNSKIRAASCADLIPPATQKGMSITSATRATQLLSTTRPSLEAVIS</sequence>
<evidence type="ECO:0000313" key="2">
    <source>
        <dbReference type="Proteomes" id="UP000044806"/>
    </source>
</evidence>
<dbReference type="Proteomes" id="UP000044806">
    <property type="component" value="Unassembled WGS sequence"/>
</dbReference>
<name>A0A656APX0_VIBCL</name>